<feature type="binding site" evidence="2">
    <location>
        <position position="74"/>
    </location>
    <ligand>
        <name>S-adenosyl-L-methionine</name>
        <dbReference type="ChEBI" id="CHEBI:59789"/>
    </ligand>
</feature>
<dbReference type="EMBL" id="CP070496">
    <property type="protein sequence ID" value="QSB04375.1"/>
    <property type="molecule type" value="Genomic_DNA"/>
</dbReference>
<keyword evidence="1" id="KW-0862">Zinc</keyword>
<dbReference type="GO" id="GO:0008168">
    <property type="term" value="F:methyltransferase activity"/>
    <property type="evidence" value="ECO:0007669"/>
    <property type="project" value="InterPro"/>
</dbReference>
<dbReference type="Proteomes" id="UP000662939">
    <property type="component" value="Chromosome"/>
</dbReference>
<dbReference type="AlphaFoldDB" id="A0A895XMW9"/>
<keyword evidence="5" id="KW-1185">Reference proteome</keyword>
<dbReference type="SUPFAM" id="SSF53335">
    <property type="entry name" value="S-adenosyl-L-methionine-dependent methyltransferases"/>
    <property type="match status" value="1"/>
</dbReference>
<dbReference type="Pfam" id="PF21302">
    <property type="entry name" value="Zn_ribbon_RlmA"/>
    <property type="match status" value="1"/>
</dbReference>
<keyword evidence="2" id="KW-0949">S-adenosyl-L-methionine</keyword>
<sequence length="287" mass="31543">MSNFPPDAVASLWCPHCRAPLALRERRLSCADGHSFDLAKQGYAPLLTGRGNTTTGDTADQVAARESFLATGAYEQLREAVATASRTTAPGCVVEPGCGTGYYLAATLEEQLDSSEPDSNQTRLGIGLDTSKYALRRAARAHPRIAAVLADAWDHLPLRTGSAACVLNVFAPRNGAEIARILHPEGHLVVVTPQPHHLHQLVERLDMLTVDLDKESRVEKSLGQWFHRLNTETIDYWATWPLAYIESLVLMGPSARHLDIGKLRSQLNRHSEPWKITVAVTVSIWKT</sequence>
<proteinExistence type="predicted"/>
<evidence type="ECO:0000313" key="5">
    <source>
        <dbReference type="Proteomes" id="UP000662939"/>
    </source>
</evidence>
<feature type="binding site" evidence="1">
    <location>
        <position position="14"/>
    </location>
    <ligand>
        <name>Zn(2+)</name>
        <dbReference type="ChEBI" id="CHEBI:29105"/>
    </ligand>
</feature>
<keyword evidence="1" id="KW-0479">Metal-binding</keyword>
<dbReference type="KEGG" id="nav:JQS30_11285"/>
<reference evidence="4" key="1">
    <citation type="submission" date="2021-02" db="EMBL/GenBank/DDBJ databases">
        <title>Natronoglycomyces albus gen. nov., sp. nov, a haloalkaliphilic actinobacterium from a soda solonchak soil.</title>
        <authorList>
            <person name="Sorokin D.Y."/>
            <person name="Khijniak T.V."/>
            <person name="Zakharycheva A.P."/>
            <person name="Boueva O.V."/>
            <person name="Ariskina E.V."/>
            <person name="Hahnke R.L."/>
            <person name="Bunk B."/>
            <person name="Sproer C."/>
            <person name="Schumann P."/>
            <person name="Evtushenko L.I."/>
            <person name="Kublanov I.V."/>
        </authorList>
    </citation>
    <scope>NUCLEOTIDE SEQUENCE</scope>
    <source>
        <strain evidence="4">DSM 106290</strain>
    </source>
</reference>
<dbReference type="InterPro" id="IPR016718">
    <property type="entry name" value="rRNA_m1G-MeTrfase_A_prd"/>
</dbReference>
<dbReference type="RefSeq" id="WP_213170372.1">
    <property type="nucleotide sequence ID" value="NZ_CP070496.1"/>
</dbReference>
<feature type="binding site" evidence="1">
    <location>
        <position position="30"/>
    </location>
    <ligand>
        <name>Zn(2+)</name>
        <dbReference type="ChEBI" id="CHEBI:29105"/>
    </ligand>
</feature>
<gene>
    <name evidence="4" type="ORF">JQS30_11285</name>
</gene>
<name>A0A895XMW9_9ACTN</name>
<feature type="binding site" evidence="2">
    <location>
        <begin position="100"/>
        <end position="101"/>
    </location>
    <ligand>
        <name>S-adenosyl-L-methionine</name>
        <dbReference type="ChEBI" id="CHEBI:59789"/>
    </ligand>
</feature>
<dbReference type="InterPro" id="IPR048647">
    <property type="entry name" value="RlmA_N"/>
</dbReference>
<dbReference type="PIRSF" id="PIRSF018249">
    <property type="entry name" value="MyrA_prd"/>
    <property type="match status" value="1"/>
</dbReference>
<organism evidence="4 5">
    <name type="scientific">Natronoglycomyces albus</name>
    <dbReference type="NCBI Taxonomy" id="2811108"/>
    <lineage>
        <taxon>Bacteria</taxon>
        <taxon>Bacillati</taxon>
        <taxon>Actinomycetota</taxon>
        <taxon>Actinomycetes</taxon>
        <taxon>Glycomycetales</taxon>
        <taxon>Glycomycetaceae</taxon>
        <taxon>Natronoglycomyces</taxon>
    </lineage>
</organism>
<evidence type="ECO:0000256" key="1">
    <source>
        <dbReference type="PIRSR" id="PIRSR018249-1"/>
    </source>
</evidence>
<accession>A0A895XMW9</accession>
<feature type="binding site" evidence="2">
    <location>
        <position position="197"/>
    </location>
    <ligand>
        <name>S-adenosyl-L-methionine</name>
        <dbReference type="ChEBI" id="CHEBI:59789"/>
    </ligand>
</feature>
<evidence type="ECO:0000313" key="4">
    <source>
        <dbReference type="EMBL" id="QSB04375.1"/>
    </source>
</evidence>
<dbReference type="GO" id="GO:0046872">
    <property type="term" value="F:metal ion binding"/>
    <property type="evidence" value="ECO:0007669"/>
    <property type="project" value="UniProtKB-KW"/>
</dbReference>
<evidence type="ECO:0000256" key="2">
    <source>
        <dbReference type="PIRSR" id="PIRSR018249-2"/>
    </source>
</evidence>
<dbReference type="Gene3D" id="3.40.50.150">
    <property type="entry name" value="Vaccinia Virus protein VP39"/>
    <property type="match status" value="1"/>
</dbReference>
<protein>
    <submittedName>
        <fullName evidence="4">rRNA (Guanine-N1)-methyltransferase</fullName>
    </submittedName>
</protein>
<feature type="binding site" evidence="1">
    <location>
        <position position="17"/>
    </location>
    <ligand>
        <name>Zn(2+)</name>
        <dbReference type="ChEBI" id="CHEBI:29105"/>
    </ligand>
</feature>
<evidence type="ECO:0000259" key="3">
    <source>
        <dbReference type="Pfam" id="PF21302"/>
    </source>
</evidence>
<dbReference type="InterPro" id="IPR029063">
    <property type="entry name" value="SAM-dependent_MTases_sf"/>
</dbReference>
<feature type="domain" description="23S rRNA (guanine(745)-N(1))-methyltransferase N-terminal" evidence="3">
    <location>
        <begin position="13"/>
        <end position="47"/>
    </location>
</feature>
<feature type="binding site" evidence="1">
    <location>
        <position position="34"/>
    </location>
    <ligand>
        <name>Zn(2+)</name>
        <dbReference type="ChEBI" id="CHEBI:29105"/>
    </ligand>
</feature>